<dbReference type="Proteomes" id="UP000024635">
    <property type="component" value="Unassembled WGS sequence"/>
</dbReference>
<accession>A0A016W5W6</accession>
<gene>
    <name evidence="1" type="primary">Acey_s0001.g401</name>
    <name evidence="1" type="ORF">Y032_0001g401</name>
</gene>
<dbReference type="EMBL" id="JARK01001337">
    <property type="protein sequence ID" value="EYC34413.1"/>
    <property type="molecule type" value="Genomic_DNA"/>
</dbReference>
<sequence length="76" mass="8345">MFLCGYCEITRDSGKSGKKSISGGEVVLVIFINTKSYPSVQNLRGFCEIQSLSKILASRCTALQLSHVAPRVITHR</sequence>
<protein>
    <submittedName>
        <fullName evidence="1">Uncharacterized protein</fullName>
    </submittedName>
</protein>
<dbReference type="AlphaFoldDB" id="A0A016W5W6"/>
<reference evidence="2" key="1">
    <citation type="journal article" date="2015" name="Nat. Genet.">
        <title>The genome and transcriptome of the zoonotic hookworm Ancylostoma ceylanicum identify infection-specific gene families.</title>
        <authorList>
            <person name="Schwarz E.M."/>
            <person name="Hu Y."/>
            <person name="Antoshechkin I."/>
            <person name="Miller M.M."/>
            <person name="Sternberg P.W."/>
            <person name="Aroian R.V."/>
        </authorList>
    </citation>
    <scope>NUCLEOTIDE SEQUENCE</scope>
    <source>
        <strain evidence="2">HY135</strain>
    </source>
</reference>
<comment type="caution">
    <text evidence="1">The sequence shown here is derived from an EMBL/GenBank/DDBJ whole genome shotgun (WGS) entry which is preliminary data.</text>
</comment>
<evidence type="ECO:0000313" key="1">
    <source>
        <dbReference type="EMBL" id="EYC34413.1"/>
    </source>
</evidence>
<name>A0A016W5W6_9BILA</name>
<organism evidence="1 2">
    <name type="scientific">Ancylostoma ceylanicum</name>
    <dbReference type="NCBI Taxonomy" id="53326"/>
    <lineage>
        <taxon>Eukaryota</taxon>
        <taxon>Metazoa</taxon>
        <taxon>Ecdysozoa</taxon>
        <taxon>Nematoda</taxon>
        <taxon>Chromadorea</taxon>
        <taxon>Rhabditida</taxon>
        <taxon>Rhabditina</taxon>
        <taxon>Rhabditomorpha</taxon>
        <taxon>Strongyloidea</taxon>
        <taxon>Ancylostomatidae</taxon>
        <taxon>Ancylostomatinae</taxon>
        <taxon>Ancylostoma</taxon>
    </lineage>
</organism>
<keyword evidence="2" id="KW-1185">Reference proteome</keyword>
<proteinExistence type="predicted"/>
<evidence type="ECO:0000313" key="2">
    <source>
        <dbReference type="Proteomes" id="UP000024635"/>
    </source>
</evidence>